<evidence type="ECO:0000256" key="7">
    <source>
        <dbReference type="ARBA" id="ARBA00022807"/>
    </source>
</evidence>
<comment type="similarity">
    <text evidence="2">Belongs to the peptidase C19 family.</text>
</comment>
<dbReference type="GO" id="GO:0005634">
    <property type="term" value="C:nucleus"/>
    <property type="evidence" value="ECO:0007669"/>
    <property type="project" value="TreeGrafter"/>
</dbReference>
<dbReference type="FunFam" id="3.90.70.10:FF:000044">
    <property type="entry name" value="Ubiquitin carboxyl-terminal hydrolase 13"/>
    <property type="match status" value="1"/>
</dbReference>
<keyword evidence="5" id="KW-0833">Ubl conjugation pathway</keyword>
<dbReference type="EC" id="3.4.19.12" evidence="3"/>
<sequence>MDQIPVNDKHMADMEDTTTLFATNYHLESLANKIMPELGCEIEDFKYNTWHVTNWRNLEERITGPIFEVGGWEWQILLFPFGNNIQDSVSIYLDFVDPKNAPDDWHLCVQFALVLWNPKDPTHYVAHHSHHRFTAEDSDWGFTRFYDLNKLFTSYENRTCALIENDSTNVTALVRVLKDPTGVLWHSHDSNMEEGYVGLKNQGATSYMNSLLQSLYFTTYFRKAIYQINTEEDNPNKSVPLALQRVFYNLQTSNIPIETMELTRSFGWNSFDSFTHHDVQEFNRMLQNYLEGKMKGTKAEGALTRLFSGKMKNYVKCVNVDYESSYVEDYYDVQLNVKGCKTLRDSFKNYIQKETLEGGNRYQTEGYGLQDAEKGVIFESFPPVLHLQLKRFEYDTQKNAMTKINDRYEFPMEIDLEEFLSENADRSKPHKYLLYGVIVHSGDLYGGHYYALLKPERDGKWFKFDDGRVTPVMNSEVLEDSYGGEFPDVNPNSTIDPTDKRSRSTNAYMLIYIRESNVKEILSPMIPEDIPDHIRRRSEEEGPFDFIIKIVTAGKFKNHQGFDLANFEDLQYPISDVYTYKTTKGRTYGAFKKDISRAFKIPLEQIRFWVLVNRRNRTIRPDTPIPESYFNLSIEEIHAKITCQQNKMKLYMEVADRPIYGKRWFPPVEGNYHIIVFIKYFDPDKQALEGLGHLYVQKFSKVSDYIRALCEKKGFSPHTPLKIYEEVTPDTIVEMKLKSTFQQSSIQDGDIICFQKVLTEKQIKEHIMAGRNWDVPQFYEKLTSRIVVSFKPKWKYQDSKHEFDLILNKKWTYDQLAGIVSIYLNTDPLKLRFTTALFGTPKDVIEHATTQTLSEMVQIANSTSSSHILFYETLDISIVELETKKFFKVAWLGNTTSEKEVIDVCLQKNAIVSDLVKKLLKKVILLSQNSKIRLFEVVKHKIQKDYTGTEPIEKIKEFVTLYAEEIPEEENFANKNDRIIQVYHFTNDPMRVHGIPFKFVIKNGETLADTKERLQYRLRMSENEFSKIKIAIVAETSRAKPEYLKNDDIILSEKIFSDEDCLGLDHIDKTSYVERVGDAKKTFFIRD</sequence>
<dbReference type="Proteomes" id="UP000615446">
    <property type="component" value="Unassembled WGS sequence"/>
</dbReference>
<gene>
    <name evidence="11" type="ORF">RCL2_001979600</name>
    <name evidence="10" type="ORF">RclHR1_01510019</name>
</gene>
<dbReference type="SUPFAM" id="SSF49599">
    <property type="entry name" value="TRAF domain-like"/>
    <property type="match status" value="1"/>
</dbReference>
<dbReference type="InterPro" id="IPR038765">
    <property type="entry name" value="Papain-like_cys_pep_sf"/>
</dbReference>
<dbReference type="GO" id="GO:0005829">
    <property type="term" value="C:cytosol"/>
    <property type="evidence" value="ECO:0007669"/>
    <property type="project" value="TreeGrafter"/>
</dbReference>
<feature type="domain" description="MATH" evidence="8">
    <location>
        <begin position="45"/>
        <end position="174"/>
    </location>
</feature>
<evidence type="ECO:0000256" key="4">
    <source>
        <dbReference type="ARBA" id="ARBA00022670"/>
    </source>
</evidence>
<evidence type="ECO:0000313" key="12">
    <source>
        <dbReference type="Proteomes" id="UP000247702"/>
    </source>
</evidence>
<dbReference type="FunFam" id="2.60.210.10:FF:000011">
    <property type="entry name" value="Ubiquitin carboxyl-terminal hydrolase 7"/>
    <property type="match status" value="1"/>
</dbReference>
<dbReference type="GO" id="GO:0006508">
    <property type="term" value="P:proteolysis"/>
    <property type="evidence" value="ECO:0007669"/>
    <property type="project" value="UniProtKB-KW"/>
</dbReference>
<evidence type="ECO:0000256" key="3">
    <source>
        <dbReference type="ARBA" id="ARBA00012759"/>
    </source>
</evidence>
<dbReference type="InterPro" id="IPR002083">
    <property type="entry name" value="MATH/TRAF_dom"/>
</dbReference>
<evidence type="ECO:0000256" key="5">
    <source>
        <dbReference type="ARBA" id="ARBA00022786"/>
    </source>
</evidence>
<dbReference type="Pfam" id="PF12436">
    <property type="entry name" value="USP7_ICP0_bdg"/>
    <property type="match status" value="1"/>
</dbReference>
<dbReference type="EMBL" id="BEXD01000569">
    <property type="protein sequence ID" value="GBB88568.1"/>
    <property type="molecule type" value="Genomic_DNA"/>
</dbReference>
<dbReference type="InterPro" id="IPR028889">
    <property type="entry name" value="USP"/>
</dbReference>
<dbReference type="SUPFAM" id="SSF54001">
    <property type="entry name" value="Cysteine proteinases"/>
    <property type="match status" value="1"/>
</dbReference>
<evidence type="ECO:0000313" key="10">
    <source>
        <dbReference type="EMBL" id="GBB88568.1"/>
    </source>
</evidence>
<evidence type="ECO:0000259" key="9">
    <source>
        <dbReference type="PROSITE" id="PS50235"/>
    </source>
</evidence>
<keyword evidence="12" id="KW-1185">Reference proteome</keyword>
<dbReference type="Gene3D" id="3.10.20.90">
    <property type="entry name" value="Phosphatidylinositol 3-kinase Catalytic Subunit, Chain A, domain 1"/>
    <property type="match status" value="2"/>
</dbReference>
<name>A0A2Z6R760_9GLOM</name>
<dbReference type="InterPro" id="IPR024729">
    <property type="entry name" value="USP7_ICP0-binding_dom"/>
</dbReference>
<proteinExistence type="inferred from homology"/>
<dbReference type="InterPro" id="IPR029346">
    <property type="entry name" value="USP_C"/>
</dbReference>
<reference evidence="10 12" key="1">
    <citation type="submission" date="2017-11" db="EMBL/GenBank/DDBJ databases">
        <title>The genome of Rhizophagus clarus HR1 reveals common genetic basis of auxotrophy among arbuscular mycorrhizal fungi.</title>
        <authorList>
            <person name="Kobayashi Y."/>
        </authorList>
    </citation>
    <scope>NUCLEOTIDE SEQUENCE [LARGE SCALE GENOMIC DNA]</scope>
    <source>
        <strain evidence="10 12">HR1</strain>
    </source>
</reference>
<dbReference type="SMART" id="SM00061">
    <property type="entry name" value="MATH"/>
    <property type="match status" value="1"/>
</dbReference>
<dbReference type="PROSITE" id="PS50144">
    <property type="entry name" value="MATH"/>
    <property type="match status" value="1"/>
</dbReference>
<dbReference type="AlphaFoldDB" id="A0A2Z6R760"/>
<dbReference type="Gene3D" id="2.60.210.10">
    <property type="entry name" value="Apoptosis, Tumor Necrosis Factor Receptor Associated Protein 2, Chain A"/>
    <property type="match status" value="1"/>
</dbReference>
<dbReference type="PANTHER" id="PTHR24006:SF644">
    <property type="entry name" value="UBIQUITIN CARBOXYL-TERMINAL HYDROLASE 7"/>
    <property type="match status" value="1"/>
</dbReference>
<comment type="caution">
    <text evidence="10">The sequence shown here is derived from an EMBL/GenBank/DDBJ whole genome shotgun (WGS) entry which is preliminary data.</text>
</comment>
<comment type="catalytic activity">
    <reaction evidence="1">
        <text>Thiol-dependent hydrolysis of ester, thioester, amide, peptide and isopeptide bonds formed by the C-terminal Gly of ubiquitin (a 76-residue protein attached to proteins as an intracellular targeting signal).</text>
        <dbReference type="EC" id="3.4.19.12"/>
    </reaction>
</comment>
<dbReference type="Gene3D" id="3.90.70.10">
    <property type="entry name" value="Cysteine proteinases"/>
    <property type="match status" value="1"/>
</dbReference>
<dbReference type="InterPro" id="IPR008974">
    <property type="entry name" value="TRAF-like"/>
</dbReference>
<keyword evidence="4" id="KW-0645">Protease</keyword>
<dbReference type="InterPro" id="IPR018200">
    <property type="entry name" value="USP_CS"/>
</dbReference>
<dbReference type="InterPro" id="IPR050164">
    <property type="entry name" value="Peptidase_C19"/>
</dbReference>
<dbReference type="Pfam" id="PF14533">
    <property type="entry name" value="USP7_C2"/>
    <property type="match status" value="1"/>
</dbReference>
<accession>A0A2Z6R760</accession>
<dbReference type="GO" id="GO:0004843">
    <property type="term" value="F:cysteine-type deubiquitinase activity"/>
    <property type="evidence" value="ECO:0007669"/>
    <property type="project" value="UniProtKB-EC"/>
</dbReference>
<reference evidence="11" key="2">
    <citation type="submission" date="2019-10" db="EMBL/GenBank/DDBJ databases">
        <title>Conservation and host-specific expression of non-tandemly repeated heterogenous ribosome RNA gene in arbuscular mycorrhizal fungi.</title>
        <authorList>
            <person name="Maeda T."/>
            <person name="Kobayashi Y."/>
            <person name="Nakagawa T."/>
            <person name="Ezawa T."/>
            <person name="Yamaguchi K."/>
            <person name="Bino T."/>
            <person name="Nishimoto Y."/>
            <person name="Shigenobu S."/>
            <person name="Kawaguchi M."/>
        </authorList>
    </citation>
    <scope>NUCLEOTIDE SEQUENCE</scope>
    <source>
        <strain evidence="11">HR1</strain>
    </source>
</reference>
<dbReference type="Proteomes" id="UP000247702">
    <property type="component" value="Unassembled WGS sequence"/>
</dbReference>
<organism evidence="10 12">
    <name type="scientific">Rhizophagus clarus</name>
    <dbReference type="NCBI Taxonomy" id="94130"/>
    <lineage>
        <taxon>Eukaryota</taxon>
        <taxon>Fungi</taxon>
        <taxon>Fungi incertae sedis</taxon>
        <taxon>Mucoromycota</taxon>
        <taxon>Glomeromycotina</taxon>
        <taxon>Glomeromycetes</taxon>
        <taxon>Glomerales</taxon>
        <taxon>Glomeraceae</taxon>
        <taxon>Rhizophagus</taxon>
    </lineage>
</organism>
<dbReference type="PROSITE" id="PS50235">
    <property type="entry name" value="USP_3"/>
    <property type="match status" value="1"/>
</dbReference>
<dbReference type="OrthoDB" id="289038at2759"/>
<evidence type="ECO:0000256" key="1">
    <source>
        <dbReference type="ARBA" id="ARBA00000707"/>
    </source>
</evidence>
<protein>
    <recommendedName>
        <fullName evidence="3">ubiquitinyl hydrolase 1</fullName>
        <ecNumber evidence="3">3.4.19.12</ecNumber>
    </recommendedName>
</protein>
<dbReference type="InterPro" id="IPR001394">
    <property type="entry name" value="Peptidase_C19_UCH"/>
</dbReference>
<evidence type="ECO:0000259" key="8">
    <source>
        <dbReference type="PROSITE" id="PS50144"/>
    </source>
</evidence>
<dbReference type="STRING" id="94130.A0A2Z6R760"/>
<dbReference type="PANTHER" id="PTHR24006">
    <property type="entry name" value="UBIQUITIN CARBOXYL-TERMINAL HYDROLASE"/>
    <property type="match status" value="1"/>
</dbReference>
<dbReference type="Pfam" id="PF22486">
    <property type="entry name" value="MATH_2"/>
    <property type="match status" value="1"/>
</dbReference>
<keyword evidence="6" id="KW-0378">Hydrolase</keyword>
<evidence type="ECO:0000256" key="6">
    <source>
        <dbReference type="ARBA" id="ARBA00022801"/>
    </source>
</evidence>
<dbReference type="GO" id="GO:0031647">
    <property type="term" value="P:regulation of protein stability"/>
    <property type="evidence" value="ECO:0007669"/>
    <property type="project" value="TreeGrafter"/>
</dbReference>
<feature type="domain" description="USP" evidence="9">
    <location>
        <begin position="197"/>
        <end position="515"/>
    </location>
</feature>
<keyword evidence="7" id="KW-0788">Thiol protease</keyword>
<dbReference type="PROSITE" id="PS00973">
    <property type="entry name" value="USP_2"/>
    <property type="match status" value="1"/>
</dbReference>
<evidence type="ECO:0000313" key="11">
    <source>
        <dbReference type="EMBL" id="GES93036.1"/>
    </source>
</evidence>
<dbReference type="CDD" id="cd02659">
    <property type="entry name" value="peptidase_C19C"/>
    <property type="match status" value="1"/>
</dbReference>
<dbReference type="EMBL" id="BLAL01000218">
    <property type="protein sequence ID" value="GES93036.1"/>
    <property type="molecule type" value="Genomic_DNA"/>
</dbReference>
<evidence type="ECO:0000256" key="2">
    <source>
        <dbReference type="ARBA" id="ARBA00009085"/>
    </source>
</evidence>
<dbReference type="Pfam" id="PF00443">
    <property type="entry name" value="UCH"/>
    <property type="match status" value="1"/>
</dbReference>
<dbReference type="GO" id="GO:0016579">
    <property type="term" value="P:protein deubiquitination"/>
    <property type="evidence" value="ECO:0007669"/>
    <property type="project" value="InterPro"/>
</dbReference>